<gene>
    <name evidence="3" type="ORF">SAMN05421731_101343</name>
</gene>
<organism evidence="3 4">
    <name type="scientific">Acinetobacter puyangensis</name>
    <dbReference type="NCBI Taxonomy" id="1096779"/>
    <lineage>
        <taxon>Bacteria</taxon>
        <taxon>Pseudomonadati</taxon>
        <taxon>Pseudomonadota</taxon>
        <taxon>Gammaproteobacteria</taxon>
        <taxon>Moraxellales</taxon>
        <taxon>Moraxellaceae</taxon>
        <taxon>Acinetobacter</taxon>
    </lineage>
</organism>
<dbReference type="Gene3D" id="3.90.1200.10">
    <property type="match status" value="1"/>
</dbReference>
<comment type="similarity">
    <text evidence="1">Belongs to the pseudomonas-type ThrB family.</text>
</comment>
<dbReference type="InterPro" id="IPR050249">
    <property type="entry name" value="Pseudomonas-type_ThrB"/>
</dbReference>
<sequence length="335" mass="38565">MSSVIQSESLSIHQLLFLAQKAMTFYPEEFQGDVKLLCQSENATFLIQNKKARYALRIHRPNYHTKQAIESELCWLDALSASGIEVPQAIRSQDDECVLTLSLEDGIQRHAVLFNWVEGDMPTADVDPKAFQQLGEITAKLHQHSKTWQIPEKFQRIIWNHDTMLGSDGHWGDWRNAPHLKPEHHDIIEETISHIDHALKAFGQSSDRYGLIHADLRLTNLLLQNDQIGVIDFDDCGMSWFMHDLAAAMSFNEHYAAAPQWIEHWLTGYERTAHISDLEYRLIPTFIMQRRLQMMAWNGSHAHTEMALSLGTDWSDHTVRLCKKYLNQQMPVGAI</sequence>
<keyword evidence="4" id="KW-1185">Reference proteome</keyword>
<dbReference type="PANTHER" id="PTHR21064">
    <property type="entry name" value="AMINOGLYCOSIDE PHOSPHOTRANSFERASE DOMAIN-CONTAINING PROTEIN-RELATED"/>
    <property type="match status" value="1"/>
</dbReference>
<evidence type="ECO:0000256" key="1">
    <source>
        <dbReference type="ARBA" id="ARBA00038240"/>
    </source>
</evidence>
<dbReference type="GO" id="GO:0004413">
    <property type="term" value="F:homoserine kinase activity"/>
    <property type="evidence" value="ECO:0007669"/>
    <property type="project" value="TreeGrafter"/>
</dbReference>
<reference evidence="4" key="1">
    <citation type="submission" date="2016-09" db="EMBL/GenBank/DDBJ databases">
        <authorList>
            <person name="Varghese N."/>
            <person name="Submissions S."/>
        </authorList>
    </citation>
    <scope>NUCLEOTIDE SEQUENCE [LARGE SCALE GENOMIC DNA]</scope>
    <source>
        <strain evidence="4">ANC 4466</strain>
    </source>
</reference>
<dbReference type="GO" id="GO:0009088">
    <property type="term" value="P:threonine biosynthetic process"/>
    <property type="evidence" value="ECO:0007669"/>
    <property type="project" value="TreeGrafter"/>
</dbReference>
<evidence type="ECO:0000313" key="3">
    <source>
        <dbReference type="EMBL" id="SNX43307.1"/>
    </source>
</evidence>
<dbReference type="PANTHER" id="PTHR21064:SF6">
    <property type="entry name" value="AMINOGLYCOSIDE PHOSPHOTRANSFERASE DOMAIN-CONTAINING PROTEIN"/>
    <property type="match status" value="1"/>
</dbReference>
<dbReference type="InterPro" id="IPR011009">
    <property type="entry name" value="Kinase-like_dom_sf"/>
</dbReference>
<dbReference type="Proteomes" id="UP000219042">
    <property type="component" value="Unassembled WGS sequence"/>
</dbReference>
<proteinExistence type="inferred from homology"/>
<dbReference type="RefSeq" id="WP_097077620.1">
    <property type="nucleotide sequence ID" value="NZ_BAABHT010000020.1"/>
</dbReference>
<name>A0A240E3G2_9GAMM</name>
<dbReference type="AlphaFoldDB" id="A0A240E3G2"/>
<evidence type="ECO:0000259" key="2">
    <source>
        <dbReference type="Pfam" id="PF01636"/>
    </source>
</evidence>
<evidence type="ECO:0000313" key="4">
    <source>
        <dbReference type="Proteomes" id="UP000219042"/>
    </source>
</evidence>
<dbReference type="OrthoDB" id="241498at2"/>
<keyword evidence="3" id="KW-0808">Transferase</keyword>
<feature type="domain" description="Aminoglycoside phosphotransferase" evidence="2">
    <location>
        <begin position="41"/>
        <end position="270"/>
    </location>
</feature>
<dbReference type="SUPFAM" id="SSF56112">
    <property type="entry name" value="Protein kinase-like (PK-like)"/>
    <property type="match status" value="1"/>
</dbReference>
<dbReference type="Pfam" id="PF01636">
    <property type="entry name" value="APH"/>
    <property type="match status" value="1"/>
</dbReference>
<accession>A0A240E3G2</accession>
<protein>
    <submittedName>
        <fullName evidence="3">Ser/Thr protein kinase RdoA involved in Cpx stress response, MazF antagonist</fullName>
    </submittedName>
</protein>
<dbReference type="Gene3D" id="3.30.200.20">
    <property type="entry name" value="Phosphorylase Kinase, domain 1"/>
    <property type="match status" value="1"/>
</dbReference>
<dbReference type="EMBL" id="OANT01000001">
    <property type="protein sequence ID" value="SNX43307.1"/>
    <property type="molecule type" value="Genomic_DNA"/>
</dbReference>
<dbReference type="InterPro" id="IPR002575">
    <property type="entry name" value="Aminoglycoside_PTrfase"/>
</dbReference>
<keyword evidence="3" id="KW-0418">Kinase</keyword>